<dbReference type="InterPro" id="IPR050772">
    <property type="entry name" value="Hydratase-Decarb/MhpD_sf"/>
</dbReference>
<dbReference type="Proteomes" id="UP001495147">
    <property type="component" value="Unassembled WGS sequence"/>
</dbReference>
<protein>
    <submittedName>
        <fullName evidence="3">Fumarylacetoacetate hydrolase family protein</fullName>
    </submittedName>
</protein>
<dbReference type="InterPro" id="IPR036663">
    <property type="entry name" value="Fumarylacetoacetase_C_sf"/>
</dbReference>
<evidence type="ECO:0000313" key="4">
    <source>
        <dbReference type="Proteomes" id="UP001495147"/>
    </source>
</evidence>
<accession>A0ABV0G3B5</accession>
<organism evidence="3 4">
    <name type="scientific">Roseateles paludis</name>
    <dbReference type="NCBI Taxonomy" id="3145238"/>
    <lineage>
        <taxon>Bacteria</taxon>
        <taxon>Pseudomonadati</taxon>
        <taxon>Pseudomonadota</taxon>
        <taxon>Betaproteobacteria</taxon>
        <taxon>Burkholderiales</taxon>
        <taxon>Sphaerotilaceae</taxon>
        <taxon>Roseateles</taxon>
    </lineage>
</organism>
<dbReference type="PANTHER" id="PTHR30143">
    <property type="entry name" value="ACID HYDRATASE"/>
    <property type="match status" value="1"/>
</dbReference>
<dbReference type="Gene3D" id="3.90.850.10">
    <property type="entry name" value="Fumarylacetoacetase-like, C-terminal domain"/>
    <property type="match status" value="1"/>
</dbReference>
<keyword evidence="4" id="KW-1185">Reference proteome</keyword>
<proteinExistence type="predicted"/>
<dbReference type="Pfam" id="PF01557">
    <property type="entry name" value="FAA_hydrolase"/>
    <property type="match status" value="1"/>
</dbReference>
<comment type="caution">
    <text evidence="3">The sequence shown here is derived from an EMBL/GenBank/DDBJ whole genome shotgun (WGS) entry which is preliminary data.</text>
</comment>
<dbReference type="PANTHER" id="PTHR30143:SF0">
    <property type="entry name" value="2-KETO-4-PENTENOATE HYDRATASE"/>
    <property type="match status" value="1"/>
</dbReference>
<name>A0ABV0G3B5_9BURK</name>
<dbReference type="EMBL" id="JBDPZD010000003">
    <property type="protein sequence ID" value="MEO3692215.1"/>
    <property type="molecule type" value="Genomic_DNA"/>
</dbReference>
<feature type="domain" description="Fumarylacetoacetase-like C-terminal" evidence="2">
    <location>
        <begin position="77"/>
        <end position="232"/>
    </location>
</feature>
<dbReference type="InterPro" id="IPR011234">
    <property type="entry name" value="Fumarylacetoacetase-like_C"/>
</dbReference>
<dbReference type="RefSeq" id="WP_347705039.1">
    <property type="nucleotide sequence ID" value="NZ_JBDPZD010000003.1"/>
</dbReference>
<evidence type="ECO:0000313" key="3">
    <source>
        <dbReference type="EMBL" id="MEO3692215.1"/>
    </source>
</evidence>
<evidence type="ECO:0000259" key="2">
    <source>
        <dbReference type="Pfam" id="PF01557"/>
    </source>
</evidence>
<keyword evidence="1" id="KW-0456">Lyase</keyword>
<evidence type="ECO:0000256" key="1">
    <source>
        <dbReference type="ARBA" id="ARBA00023239"/>
    </source>
</evidence>
<sequence>MVEQLISALVTALTRCHREGTRLRATDWQHAVRSEADAYAVQEGVAAALGWPLTRWKSGGARREGPFSHSPVNPVASQHLLGIEVEVALRLGRDVSPAPAQEPLTDAIDAMCVSIELIASRWEEGLAAPELLRFADHQSNAGLLLGDWQPYRPLDWAALPWRLRLEGQPEIARQGGHALADPAWVVPHWLRHATRTGRTLPAGSVVTTGAWAGLHPLGSASAGELWMQELGTLSFSARA</sequence>
<keyword evidence="3" id="KW-0378">Hydrolase</keyword>
<gene>
    <name evidence="3" type="ORF">ABDJ85_12095</name>
</gene>
<dbReference type="SUPFAM" id="SSF56529">
    <property type="entry name" value="FAH"/>
    <property type="match status" value="1"/>
</dbReference>
<reference evidence="3 4" key="1">
    <citation type="submission" date="2024-05" db="EMBL/GenBank/DDBJ databases">
        <title>Roseateles sp. DJS-2-20 16S ribosomal RNA gene Genome sequencing and assembly.</title>
        <authorList>
            <person name="Woo H."/>
        </authorList>
    </citation>
    <scope>NUCLEOTIDE SEQUENCE [LARGE SCALE GENOMIC DNA]</scope>
    <source>
        <strain evidence="3 4">DJS-2-20</strain>
    </source>
</reference>
<dbReference type="GO" id="GO:0016787">
    <property type="term" value="F:hydrolase activity"/>
    <property type="evidence" value="ECO:0007669"/>
    <property type="project" value="UniProtKB-KW"/>
</dbReference>